<evidence type="ECO:0000313" key="1">
    <source>
        <dbReference type="EMBL" id="OXC74280.1"/>
    </source>
</evidence>
<evidence type="ECO:0000313" key="2">
    <source>
        <dbReference type="Proteomes" id="UP000214720"/>
    </source>
</evidence>
<proteinExistence type="predicted"/>
<name>A0A226WTZ4_CABSO</name>
<dbReference type="SUPFAM" id="SSF51658">
    <property type="entry name" value="Xylose isomerase-like"/>
    <property type="match status" value="1"/>
</dbReference>
<reference evidence="2" key="1">
    <citation type="submission" date="2017-01" db="EMBL/GenBank/DDBJ databases">
        <title>Genome Analysis of Deinococcus marmoris KOPRI26562.</title>
        <authorList>
            <person name="Kim J.H."/>
            <person name="Oh H.-M."/>
        </authorList>
    </citation>
    <scope>NUCLEOTIDE SEQUENCE [LARGE SCALE GENOMIC DNA]</scope>
    <source>
        <strain evidence="2">PAMC 26633</strain>
    </source>
</reference>
<gene>
    <name evidence="1" type="ORF">BSU04_32515</name>
</gene>
<accession>A0A226WTZ4</accession>
<evidence type="ECO:0008006" key="3">
    <source>
        <dbReference type="Google" id="ProtNLM"/>
    </source>
</evidence>
<sequence>MFCFQDFLPPTLYATLLSQERRGADPTIKTLPMQLDIFRSLWGHRGDRRSIFSDVREAGLAGIEARLPLTADERTALLRDLKEHELDYIAIVFTDNAVLPDQRATPAQHLEDLDRKLGSAADLSPRFINVLAGNDRWPLAQQVEFFGNALELARKHQQFCSFETHRARSLYSPWVTLDVIRQVPDLRFTSDISHWVVVCERLLDDTEDDLTPFIERVHHIQARVGYDQGPQVPHPAAAEYSLPLAFHQDHWAAIWRSQAARGYQSTTLTPEFGRDGYLHHLPFTDVPVADLSQLNEWMVHAERQHFSQINFSEINFSQITDPH</sequence>
<protein>
    <recommendedName>
        <fullName evidence="3">Sugar phosphate isomerase/epimerase</fullName>
    </recommendedName>
</protein>
<dbReference type="eggNOG" id="COG1082">
    <property type="taxonomic scope" value="Bacteria"/>
</dbReference>
<dbReference type="Gene3D" id="3.20.20.150">
    <property type="entry name" value="Divalent-metal-dependent TIM barrel enzymes"/>
    <property type="match status" value="1"/>
</dbReference>
<dbReference type="EMBL" id="MTHB01000223">
    <property type="protein sequence ID" value="OXC74280.1"/>
    <property type="molecule type" value="Genomic_DNA"/>
</dbReference>
<dbReference type="Proteomes" id="UP000214720">
    <property type="component" value="Unassembled WGS sequence"/>
</dbReference>
<comment type="caution">
    <text evidence="1">The sequence shown here is derived from an EMBL/GenBank/DDBJ whole genome shotgun (WGS) entry which is preliminary data.</text>
</comment>
<dbReference type="AlphaFoldDB" id="A0A226WTZ4"/>
<dbReference type="InterPro" id="IPR036237">
    <property type="entry name" value="Xyl_isomerase-like_sf"/>
</dbReference>
<organism evidence="1 2">
    <name type="scientific">Caballeronia sordidicola</name>
    <name type="common">Burkholderia sordidicola</name>
    <dbReference type="NCBI Taxonomy" id="196367"/>
    <lineage>
        <taxon>Bacteria</taxon>
        <taxon>Pseudomonadati</taxon>
        <taxon>Pseudomonadota</taxon>
        <taxon>Betaproteobacteria</taxon>
        <taxon>Burkholderiales</taxon>
        <taxon>Burkholderiaceae</taxon>
        <taxon>Caballeronia</taxon>
    </lineage>
</organism>